<evidence type="ECO:0000313" key="2">
    <source>
        <dbReference type="EMBL" id="KEQ62056.1"/>
    </source>
</evidence>
<proteinExistence type="predicted"/>
<evidence type="ECO:0000313" key="3">
    <source>
        <dbReference type="Proteomes" id="UP000030672"/>
    </source>
</evidence>
<keyword evidence="1" id="KW-1133">Transmembrane helix</keyword>
<keyword evidence="1" id="KW-0472">Membrane</keyword>
<feature type="transmembrane region" description="Helical" evidence="1">
    <location>
        <begin position="54"/>
        <end position="79"/>
    </location>
</feature>
<evidence type="ECO:0000256" key="1">
    <source>
        <dbReference type="SAM" id="Phobius"/>
    </source>
</evidence>
<dbReference type="AlphaFoldDB" id="A0A074WHX6"/>
<dbReference type="HOGENOM" id="CLU_1844698_0_0_1"/>
<name>A0A074WHX6_AURM1</name>
<dbReference type="Proteomes" id="UP000030672">
    <property type="component" value="Unassembled WGS sequence"/>
</dbReference>
<keyword evidence="1" id="KW-0812">Transmembrane</keyword>
<dbReference type="RefSeq" id="XP_040879079.1">
    <property type="nucleotide sequence ID" value="XM_041021989.1"/>
</dbReference>
<sequence>MSIGLPQYAVEPSPIFLDDFVTARQDLNCRTLFIMATLHLLLASRTTLNQDTGFQYRFCASGLVAYMVVEGVSHIIALAKLHRDLRTWKNATFLICISMLVSRMIFFGMIFGDSGIIGLSRKVFGLIASIAKSIIVSGS</sequence>
<reference evidence="2 3" key="1">
    <citation type="journal article" date="2014" name="BMC Genomics">
        <title>Genome sequencing of four Aureobasidium pullulans varieties: biotechnological potential, stress tolerance, and description of new species.</title>
        <authorList>
            <person name="Gostin Ar C."/>
            <person name="Ohm R.A."/>
            <person name="Kogej T."/>
            <person name="Sonjak S."/>
            <person name="Turk M."/>
            <person name="Zajc J."/>
            <person name="Zalar P."/>
            <person name="Grube M."/>
            <person name="Sun H."/>
            <person name="Han J."/>
            <person name="Sharma A."/>
            <person name="Chiniquy J."/>
            <person name="Ngan C.Y."/>
            <person name="Lipzen A."/>
            <person name="Barry K."/>
            <person name="Grigoriev I.V."/>
            <person name="Gunde-Cimerman N."/>
        </authorList>
    </citation>
    <scope>NUCLEOTIDE SEQUENCE [LARGE SCALE GENOMIC DNA]</scope>
    <source>
        <strain evidence="2 3">CBS 110374</strain>
    </source>
</reference>
<accession>A0A074WHX6</accession>
<organism evidence="2 3">
    <name type="scientific">Aureobasidium melanogenum (strain CBS 110374)</name>
    <name type="common">Aureobasidium pullulans var. melanogenum</name>
    <dbReference type="NCBI Taxonomy" id="1043003"/>
    <lineage>
        <taxon>Eukaryota</taxon>
        <taxon>Fungi</taxon>
        <taxon>Dikarya</taxon>
        <taxon>Ascomycota</taxon>
        <taxon>Pezizomycotina</taxon>
        <taxon>Dothideomycetes</taxon>
        <taxon>Dothideomycetidae</taxon>
        <taxon>Dothideales</taxon>
        <taxon>Saccotheciaceae</taxon>
        <taxon>Aureobasidium</taxon>
    </lineage>
</organism>
<gene>
    <name evidence="2" type="ORF">M437DRAFT_50336</name>
</gene>
<feature type="transmembrane region" description="Helical" evidence="1">
    <location>
        <begin position="91"/>
        <end position="111"/>
    </location>
</feature>
<dbReference type="GeneID" id="63915362"/>
<dbReference type="EMBL" id="KL584835">
    <property type="protein sequence ID" value="KEQ62056.1"/>
    <property type="molecule type" value="Genomic_DNA"/>
</dbReference>
<keyword evidence="3" id="KW-1185">Reference proteome</keyword>
<protein>
    <submittedName>
        <fullName evidence="2">Uncharacterized protein</fullName>
    </submittedName>
</protein>